<proteinExistence type="predicted"/>
<organism evidence="2 3">
    <name type="scientific">Ruminococcus flavefaciens</name>
    <dbReference type="NCBI Taxonomy" id="1265"/>
    <lineage>
        <taxon>Bacteria</taxon>
        <taxon>Bacillati</taxon>
        <taxon>Bacillota</taxon>
        <taxon>Clostridia</taxon>
        <taxon>Eubacteriales</taxon>
        <taxon>Oscillospiraceae</taxon>
        <taxon>Ruminococcus</taxon>
    </lineage>
</organism>
<sequence>MLRLRPFRKNDAKTIITWTNKEEEFYKWSAGILGEYPVTEKRLLEATSGREDNDRYFPFTAFDENGLVGFFTARVRPEEDDKKLRFGYVIVNPSKRGTGYGKQMITLGLKFAFEIYGADSVSLGVFENNKQAYYCYKSVGFEENGVREEYNLCGETWIDIDLEIKKETYYAKEKQHD</sequence>
<dbReference type="SUPFAM" id="SSF55729">
    <property type="entry name" value="Acyl-CoA N-acyltransferases (Nat)"/>
    <property type="match status" value="1"/>
</dbReference>
<dbReference type="InterPro" id="IPR016181">
    <property type="entry name" value="Acyl_CoA_acyltransferase"/>
</dbReference>
<evidence type="ECO:0000313" key="3">
    <source>
        <dbReference type="Proteomes" id="UP000183461"/>
    </source>
</evidence>
<feature type="domain" description="N-acetyltransferase" evidence="1">
    <location>
        <begin position="2"/>
        <end position="163"/>
    </location>
</feature>
<dbReference type="RefSeq" id="WP_019679668.1">
    <property type="nucleotide sequence ID" value="NZ_FPIP01000004.1"/>
</dbReference>
<dbReference type="Gene3D" id="3.40.630.30">
    <property type="match status" value="1"/>
</dbReference>
<accession>A0A1K1NK07</accession>
<dbReference type="InterPro" id="IPR000182">
    <property type="entry name" value="GNAT_dom"/>
</dbReference>
<dbReference type="PROSITE" id="PS51186">
    <property type="entry name" value="GNAT"/>
    <property type="match status" value="1"/>
</dbReference>
<dbReference type="CDD" id="cd04301">
    <property type="entry name" value="NAT_SF"/>
    <property type="match status" value="1"/>
</dbReference>
<dbReference type="EMBL" id="FPIP01000004">
    <property type="protein sequence ID" value="SFW34758.1"/>
    <property type="molecule type" value="Genomic_DNA"/>
</dbReference>
<dbReference type="Pfam" id="PF00583">
    <property type="entry name" value="Acetyltransf_1"/>
    <property type="match status" value="1"/>
</dbReference>
<dbReference type="AlphaFoldDB" id="A0A1K1NK07"/>
<dbReference type="Proteomes" id="UP000183461">
    <property type="component" value="Unassembled WGS sequence"/>
</dbReference>
<dbReference type="PANTHER" id="PTHR43415">
    <property type="entry name" value="SPERMIDINE N(1)-ACETYLTRANSFERASE"/>
    <property type="match status" value="1"/>
</dbReference>
<dbReference type="PANTHER" id="PTHR43415:SF5">
    <property type="entry name" value="ACETYLTRANSFERASE"/>
    <property type="match status" value="1"/>
</dbReference>
<evidence type="ECO:0000259" key="1">
    <source>
        <dbReference type="PROSITE" id="PS51186"/>
    </source>
</evidence>
<gene>
    <name evidence="2" type="ORF">SAMN02910280_2011</name>
</gene>
<name>A0A1K1NK07_RUMFL</name>
<dbReference type="GO" id="GO:0016747">
    <property type="term" value="F:acyltransferase activity, transferring groups other than amino-acyl groups"/>
    <property type="evidence" value="ECO:0007669"/>
    <property type="project" value="InterPro"/>
</dbReference>
<keyword evidence="2" id="KW-0808">Transferase</keyword>
<evidence type="ECO:0000313" key="2">
    <source>
        <dbReference type="EMBL" id="SFW34758.1"/>
    </source>
</evidence>
<reference evidence="2 3" key="1">
    <citation type="submission" date="2016-11" db="EMBL/GenBank/DDBJ databases">
        <authorList>
            <person name="Jaros S."/>
            <person name="Januszkiewicz K."/>
            <person name="Wedrychowicz H."/>
        </authorList>
    </citation>
    <scope>NUCLEOTIDE SEQUENCE [LARGE SCALE GENOMIC DNA]</scope>
    <source>
        <strain evidence="2 3">YL228</strain>
    </source>
</reference>
<protein>
    <submittedName>
        <fullName evidence="2">Protein N-acetyltransferase, RimJ/RimL family</fullName>
    </submittedName>
</protein>